<evidence type="ECO:0000313" key="10">
    <source>
        <dbReference type="EMBL" id="KAJ5110200.1"/>
    </source>
</evidence>
<reference evidence="10" key="1">
    <citation type="submission" date="2022-11" db="EMBL/GenBank/DDBJ databases">
        <authorList>
            <person name="Petersen C."/>
        </authorList>
    </citation>
    <scope>NUCLEOTIDE SEQUENCE</scope>
    <source>
        <strain evidence="10">IBT 30761</strain>
    </source>
</reference>
<feature type="region of interest" description="Disordered" evidence="8">
    <location>
        <begin position="526"/>
        <end position="638"/>
    </location>
</feature>
<name>A0A9W9G157_9EURO</name>
<evidence type="ECO:0000313" key="11">
    <source>
        <dbReference type="Proteomes" id="UP001149074"/>
    </source>
</evidence>
<organism evidence="10 11">
    <name type="scientific">Penicillium argentinense</name>
    <dbReference type="NCBI Taxonomy" id="1131581"/>
    <lineage>
        <taxon>Eukaryota</taxon>
        <taxon>Fungi</taxon>
        <taxon>Dikarya</taxon>
        <taxon>Ascomycota</taxon>
        <taxon>Pezizomycotina</taxon>
        <taxon>Eurotiomycetes</taxon>
        <taxon>Eurotiomycetidae</taxon>
        <taxon>Eurotiales</taxon>
        <taxon>Aspergillaceae</taxon>
        <taxon>Penicillium</taxon>
    </lineage>
</organism>
<feature type="compositionally biased region" description="Acidic residues" evidence="8">
    <location>
        <begin position="471"/>
        <end position="483"/>
    </location>
</feature>
<evidence type="ECO:0000256" key="9">
    <source>
        <dbReference type="SAM" id="Phobius"/>
    </source>
</evidence>
<gene>
    <name evidence="10" type="ORF">N7532_002845</name>
</gene>
<dbReference type="OrthoDB" id="29661at2759"/>
<keyword evidence="3 9" id="KW-0812">Transmembrane</keyword>
<feature type="transmembrane region" description="Helical" evidence="9">
    <location>
        <begin position="285"/>
        <end position="306"/>
    </location>
</feature>
<keyword evidence="6 9" id="KW-1133">Transmembrane helix</keyword>
<feature type="compositionally biased region" description="Basic and acidic residues" evidence="8">
    <location>
        <begin position="526"/>
        <end position="537"/>
    </location>
</feature>
<comment type="similarity">
    <text evidence="2">Belongs to the peptidase A22B family.</text>
</comment>
<proteinExistence type="inferred from homology"/>
<dbReference type="GO" id="GO:0006465">
    <property type="term" value="P:signal peptide processing"/>
    <property type="evidence" value="ECO:0007669"/>
    <property type="project" value="TreeGrafter"/>
</dbReference>
<dbReference type="GO" id="GO:0042500">
    <property type="term" value="F:aspartic endopeptidase activity, intramembrane cleaving"/>
    <property type="evidence" value="ECO:0007669"/>
    <property type="project" value="InterPro"/>
</dbReference>
<dbReference type="InterPro" id="IPR006639">
    <property type="entry name" value="Preselin/SPP"/>
</dbReference>
<sequence>MSEVQDISPVAELLGHALYHYERMRPLLPTYGHLLVASLFPIWIGAHASLARPTSAAKPPKKKDGGKEDDTADEDDEDHKNKPKLEGLEAKDALMFPLTAGITLCGLYLVIKWLGDAAILNKILGYYFSLMGVFFAVAFLKDFLLIVRSFIFPRYYRSGGKLWRANQAERVFRADDEVRHSPLPGLFGRIPMPAGIRVLLWSSRNAAYQRLKLRVLVRGIIDGKGLVGLLDLLSGIVGIGTVGYFAFVTKPWWLTNFFGFSFSYGAVQFMSPVSFWVGSCILGSLFFYDIYFVFFTPIMVTVATKLDVPIKLLFPRPAGPKDDPGVQALAMLGLGDIVVPGMMVALALRFDLFLYYQRKGQQKAHAEGTESIVKPEYQPATGFWGERFWAPTITPREPEFQPPYYDARSFPKTYFTAGIIGYVLGMISTLLAMQYSDHAQPALLYLVPGVLISLWGTAFLKGDLRAMSDFSDADEDEDEDEGKDESKEGGESAKKADEKNKNESTHEHKGLFMRILSGDFNVFKDAPKDSSSKGDSKEETEEAAEDSGRAAASDDFKQTDSKKSQSENKKSKKKKKEDSDLVLFSISFPRKSKSKKQESFNDKSSEDEVVFIPGVGEWGEEPPMKRRRGTPRKQSTSS</sequence>
<feature type="region of interest" description="Disordered" evidence="8">
    <location>
        <begin position="471"/>
        <end position="508"/>
    </location>
</feature>
<evidence type="ECO:0000256" key="4">
    <source>
        <dbReference type="ARBA" id="ARBA00022801"/>
    </source>
</evidence>
<feature type="transmembrane region" description="Helical" evidence="9">
    <location>
        <begin position="93"/>
        <end position="111"/>
    </location>
</feature>
<dbReference type="PANTHER" id="PTHR12174">
    <property type="entry name" value="SIGNAL PEPTIDE PEPTIDASE"/>
    <property type="match status" value="1"/>
</dbReference>
<dbReference type="GO" id="GO:0033619">
    <property type="term" value="P:membrane protein proteolysis"/>
    <property type="evidence" value="ECO:0007669"/>
    <property type="project" value="TreeGrafter"/>
</dbReference>
<feature type="compositionally biased region" description="Basic and acidic residues" evidence="8">
    <location>
        <begin position="546"/>
        <end position="569"/>
    </location>
</feature>
<evidence type="ECO:0000256" key="6">
    <source>
        <dbReference type="ARBA" id="ARBA00022989"/>
    </source>
</evidence>
<reference evidence="10" key="2">
    <citation type="journal article" date="2023" name="IMA Fungus">
        <title>Comparative genomic study of the Penicillium genus elucidates a diverse pangenome and 15 lateral gene transfer events.</title>
        <authorList>
            <person name="Petersen C."/>
            <person name="Sorensen T."/>
            <person name="Nielsen M.R."/>
            <person name="Sondergaard T.E."/>
            <person name="Sorensen J.L."/>
            <person name="Fitzpatrick D.A."/>
            <person name="Frisvad J.C."/>
            <person name="Nielsen K.L."/>
        </authorList>
    </citation>
    <scope>NUCLEOTIDE SEQUENCE</scope>
    <source>
        <strain evidence="10">IBT 30761</strain>
    </source>
</reference>
<feature type="transmembrane region" description="Helical" evidence="9">
    <location>
        <begin position="414"/>
        <end position="436"/>
    </location>
</feature>
<feature type="transmembrane region" description="Helical" evidence="9">
    <location>
        <begin position="226"/>
        <end position="247"/>
    </location>
</feature>
<dbReference type="Proteomes" id="UP001149074">
    <property type="component" value="Unassembled WGS sequence"/>
</dbReference>
<keyword evidence="11" id="KW-1185">Reference proteome</keyword>
<evidence type="ECO:0000256" key="7">
    <source>
        <dbReference type="ARBA" id="ARBA00023136"/>
    </source>
</evidence>
<dbReference type="AlphaFoldDB" id="A0A9W9G157"/>
<dbReference type="EMBL" id="JAPQKI010000003">
    <property type="protein sequence ID" value="KAJ5110200.1"/>
    <property type="molecule type" value="Genomic_DNA"/>
</dbReference>
<keyword evidence="4" id="KW-0378">Hydrolase</keyword>
<keyword evidence="5" id="KW-0256">Endoplasmic reticulum</keyword>
<evidence type="ECO:0000256" key="5">
    <source>
        <dbReference type="ARBA" id="ARBA00022824"/>
    </source>
</evidence>
<feature type="transmembrane region" description="Helical" evidence="9">
    <location>
        <begin position="253"/>
        <end position="278"/>
    </location>
</feature>
<comment type="caution">
    <text evidence="10">The sequence shown here is derived from an EMBL/GenBank/DDBJ whole genome shotgun (WGS) entry which is preliminary data.</text>
</comment>
<feature type="compositionally biased region" description="Basic and acidic residues" evidence="8">
    <location>
        <begin position="484"/>
        <end position="508"/>
    </location>
</feature>
<dbReference type="InterPro" id="IPR007369">
    <property type="entry name" value="Peptidase_A22B_SPP"/>
</dbReference>
<feature type="region of interest" description="Disordered" evidence="8">
    <location>
        <begin position="54"/>
        <end position="84"/>
    </location>
</feature>
<feature type="transmembrane region" description="Helical" evidence="9">
    <location>
        <begin position="442"/>
        <end position="460"/>
    </location>
</feature>
<dbReference type="Pfam" id="PF04258">
    <property type="entry name" value="Peptidase_A22B"/>
    <property type="match status" value="1"/>
</dbReference>
<dbReference type="PANTHER" id="PTHR12174:SF23">
    <property type="entry name" value="MINOR HISTOCOMPATIBILITY ANTIGEN H13"/>
    <property type="match status" value="1"/>
</dbReference>
<dbReference type="GeneID" id="81354318"/>
<evidence type="ECO:0008006" key="12">
    <source>
        <dbReference type="Google" id="ProtNLM"/>
    </source>
</evidence>
<evidence type="ECO:0000256" key="1">
    <source>
        <dbReference type="ARBA" id="ARBA00004477"/>
    </source>
</evidence>
<feature type="transmembrane region" description="Helical" evidence="9">
    <location>
        <begin position="326"/>
        <end position="348"/>
    </location>
</feature>
<comment type="subcellular location">
    <subcellularLocation>
        <location evidence="1">Endoplasmic reticulum membrane</location>
        <topology evidence="1">Multi-pass membrane protein</topology>
    </subcellularLocation>
</comment>
<dbReference type="GO" id="GO:0098553">
    <property type="term" value="C:lumenal side of endoplasmic reticulum membrane"/>
    <property type="evidence" value="ECO:0007669"/>
    <property type="project" value="TreeGrafter"/>
</dbReference>
<dbReference type="GO" id="GO:0098554">
    <property type="term" value="C:cytoplasmic side of endoplasmic reticulum membrane"/>
    <property type="evidence" value="ECO:0007669"/>
    <property type="project" value="TreeGrafter"/>
</dbReference>
<dbReference type="RefSeq" id="XP_056478311.1">
    <property type="nucleotide sequence ID" value="XM_056615339.1"/>
</dbReference>
<feature type="transmembrane region" description="Helical" evidence="9">
    <location>
        <begin position="31"/>
        <end position="51"/>
    </location>
</feature>
<evidence type="ECO:0000256" key="3">
    <source>
        <dbReference type="ARBA" id="ARBA00022692"/>
    </source>
</evidence>
<evidence type="ECO:0000256" key="8">
    <source>
        <dbReference type="SAM" id="MobiDB-lite"/>
    </source>
</evidence>
<feature type="transmembrane region" description="Helical" evidence="9">
    <location>
        <begin position="123"/>
        <end position="147"/>
    </location>
</feature>
<accession>A0A9W9G157</accession>
<protein>
    <recommendedName>
        <fullName evidence="12">Signal peptide peptidase</fullName>
    </recommendedName>
</protein>
<dbReference type="SMART" id="SM00730">
    <property type="entry name" value="PSN"/>
    <property type="match status" value="1"/>
</dbReference>
<keyword evidence="7 9" id="KW-0472">Membrane</keyword>
<evidence type="ECO:0000256" key="2">
    <source>
        <dbReference type="ARBA" id="ARBA00006859"/>
    </source>
</evidence>
<feature type="compositionally biased region" description="Basic and acidic residues" evidence="8">
    <location>
        <begin position="595"/>
        <end position="606"/>
    </location>
</feature>